<dbReference type="AlphaFoldDB" id="A0A5J5F956"/>
<accession>A0A5J5F956</accession>
<sequence length="143" mass="16504">MALRAELREHARLADLEEEKGSVQGTPMNEALQAAEGFEELLPDKSYLAVDKNLVPIVAFYHDAYERAWGKEYGRYIVKMTTKNIDKVARFVKPQQQMDMRRHKGYQAWIEEEENQQFSWASGPDARSGIYYFGLKGELDIAI</sequence>
<organism evidence="1 2">
    <name type="scientific">Sphaerosporella brunnea</name>
    <dbReference type="NCBI Taxonomy" id="1250544"/>
    <lineage>
        <taxon>Eukaryota</taxon>
        <taxon>Fungi</taxon>
        <taxon>Dikarya</taxon>
        <taxon>Ascomycota</taxon>
        <taxon>Pezizomycotina</taxon>
        <taxon>Pezizomycetes</taxon>
        <taxon>Pezizales</taxon>
        <taxon>Pyronemataceae</taxon>
        <taxon>Sphaerosporella</taxon>
    </lineage>
</organism>
<dbReference type="InParanoid" id="A0A5J5F956"/>
<dbReference type="EMBL" id="VXIS01000012">
    <property type="protein sequence ID" value="KAA8913705.1"/>
    <property type="molecule type" value="Genomic_DNA"/>
</dbReference>
<dbReference type="Proteomes" id="UP000326924">
    <property type="component" value="Unassembled WGS sequence"/>
</dbReference>
<evidence type="ECO:0000313" key="1">
    <source>
        <dbReference type="EMBL" id="KAA8913705.1"/>
    </source>
</evidence>
<comment type="caution">
    <text evidence="1">The sequence shown here is derived from an EMBL/GenBank/DDBJ whole genome shotgun (WGS) entry which is preliminary data.</text>
</comment>
<name>A0A5J5F956_9PEZI</name>
<protein>
    <submittedName>
        <fullName evidence="1">Uncharacterized protein</fullName>
    </submittedName>
</protein>
<proteinExistence type="predicted"/>
<evidence type="ECO:0000313" key="2">
    <source>
        <dbReference type="Proteomes" id="UP000326924"/>
    </source>
</evidence>
<reference evidence="1 2" key="1">
    <citation type="submission" date="2019-09" db="EMBL/GenBank/DDBJ databases">
        <title>Draft genome of the ectomycorrhizal ascomycete Sphaerosporella brunnea.</title>
        <authorList>
            <consortium name="DOE Joint Genome Institute"/>
            <person name="Benucci G.M."/>
            <person name="Marozzi G."/>
            <person name="Antonielli L."/>
            <person name="Sanchez S."/>
            <person name="Marco P."/>
            <person name="Wang X."/>
            <person name="Falini L.B."/>
            <person name="Barry K."/>
            <person name="Haridas S."/>
            <person name="Lipzen A."/>
            <person name="Labutti K."/>
            <person name="Grigoriev I.V."/>
            <person name="Murat C."/>
            <person name="Martin F."/>
            <person name="Albertini E."/>
            <person name="Donnini D."/>
            <person name="Bonito G."/>
        </authorList>
    </citation>
    <scope>NUCLEOTIDE SEQUENCE [LARGE SCALE GENOMIC DNA]</scope>
    <source>
        <strain evidence="1 2">Sb_GMNB300</strain>
    </source>
</reference>
<gene>
    <name evidence="1" type="ORF">FN846DRAFT_886351</name>
</gene>
<keyword evidence="2" id="KW-1185">Reference proteome</keyword>